<accession>A0AAV5LAB2</accession>
<dbReference type="Gene3D" id="2.40.70.10">
    <property type="entry name" value="Acid Proteases"/>
    <property type="match status" value="1"/>
</dbReference>
<sequence>MPSSKVHLDTLLKVLKEAYMPKNIDTQKFGTVVGAILAPNYINFSDDEIPDEGNGHTKALHISLKIDESHSNQCNTMVCAFDGTKRNVAGKIELLVEIGPMTFDVEFFVMDISPAFNMLLGRPWIHVVGAVPSTWHQKVKYIINGEEEHVIRNATTIPYFGIDPGTYESSYHLMECAAASYIHPKFRGERAKMAKPAKVAAKIMLSCHYQLAKGLGLNGQGILEPIEVIQAWGTLAWDTSRRRKIGREYLEGTIFTNRLLEIGECSKQAKFEEVVVEDVTDEISSDDEEDSSGFNDLFGLANMTDPKERWRRMLVERAFMEKHPNFHLVHHAKAPMGSHESVPLETVKEKSLCDSWGNLTINALDEEELEFDKGISLVNGSS</sequence>
<proteinExistence type="predicted"/>
<comment type="caution">
    <text evidence="1">The sequence shown here is derived from an EMBL/GenBank/DDBJ whole genome shotgun (WGS) entry which is preliminary data.</text>
</comment>
<dbReference type="EMBL" id="BPVZ01000103">
    <property type="protein sequence ID" value="GKV34053.1"/>
    <property type="molecule type" value="Genomic_DNA"/>
</dbReference>
<evidence type="ECO:0000313" key="2">
    <source>
        <dbReference type="Proteomes" id="UP001054252"/>
    </source>
</evidence>
<name>A0AAV5LAB2_9ROSI</name>
<dbReference type="CDD" id="cd00303">
    <property type="entry name" value="retropepsin_like"/>
    <property type="match status" value="1"/>
</dbReference>
<reference evidence="1 2" key="1">
    <citation type="journal article" date="2021" name="Commun. Biol.">
        <title>The genome of Shorea leprosula (Dipterocarpaceae) highlights the ecological relevance of drought in aseasonal tropical rainforests.</title>
        <authorList>
            <person name="Ng K.K.S."/>
            <person name="Kobayashi M.J."/>
            <person name="Fawcett J.A."/>
            <person name="Hatakeyama M."/>
            <person name="Paape T."/>
            <person name="Ng C.H."/>
            <person name="Ang C.C."/>
            <person name="Tnah L.H."/>
            <person name="Lee C.T."/>
            <person name="Nishiyama T."/>
            <person name="Sese J."/>
            <person name="O'Brien M.J."/>
            <person name="Copetti D."/>
            <person name="Mohd Noor M.I."/>
            <person name="Ong R.C."/>
            <person name="Putra M."/>
            <person name="Sireger I.Z."/>
            <person name="Indrioko S."/>
            <person name="Kosugi Y."/>
            <person name="Izuno A."/>
            <person name="Isagi Y."/>
            <person name="Lee S.L."/>
            <person name="Shimizu K.K."/>
        </authorList>
    </citation>
    <scope>NUCLEOTIDE SEQUENCE [LARGE SCALE GENOMIC DNA]</scope>
    <source>
        <strain evidence="1">214</strain>
    </source>
</reference>
<dbReference type="PANTHER" id="PTHR32108:SF9">
    <property type="entry name" value="REVERSE TRANSCRIPTASE RNASE H-LIKE DOMAIN-CONTAINING PROTEIN"/>
    <property type="match status" value="1"/>
</dbReference>
<dbReference type="PANTHER" id="PTHR32108">
    <property type="entry name" value="DNA-DIRECTED RNA POLYMERASE SUBUNIT ALPHA"/>
    <property type="match status" value="1"/>
</dbReference>
<dbReference type="InterPro" id="IPR021109">
    <property type="entry name" value="Peptidase_aspartic_dom_sf"/>
</dbReference>
<gene>
    <name evidence="1" type="ORF">SLEP1_g42476</name>
</gene>
<dbReference type="AlphaFoldDB" id="A0AAV5LAB2"/>
<organism evidence="1 2">
    <name type="scientific">Rubroshorea leprosula</name>
    <dbReference type="NCBI Taxonomy" id="152421"/>
    <lineage>
        <taxon>Eukaryota</taxon>
        <taxon>Viridiplantae</taxon>
        <taxon>Streptophyta</taxon>
        <taxon>Embryophyta</taxon>
        <taxon>Tracheophyta</taxon>
        <taxon>Spermatophyta</taxon>
        <taxon>Magnoliopsida</taxon>
        <taxon>eudicotyledons</taxon>
        <taxon>Gunneridae</taxon>
        <taxon>Pentapetalae</taxon>
        <taxon>rosids</taxon>
        <taxon>malvids</taxon>
        <taxon>Malvales</taxon>
        <taxon>Dipterocarpaceae</taxon>
        <taxon>Rubroshorea</taxon>
    </lineage>
</organism>
<evidence type="ECO:0000313" key="1">
    <source>
        <dbReference type="EMBL" id="GKV34053.1"/>
    </source>
</evidence>
<keyword evidence="2" id="KW-1185">Reference proteome</keyword>
<protein>
    <submittedName>
        <fullName evidence="1">Uncharacterized protein</fullName>
    </submittedName>
</protein>
<dbReference type="Proteomes" id="UP001054252">
    <property type="component" value="Unassembled WGS sequence"/>
</dbReference>